<gene>
    <name evidence="2" type="ORF">MMAB1_3430</name>
</gene>
<organism evidence="2 3">
    <name type="scientific">Methanoculleus bourgensis</name>
    <dbReference type="NCBI Taxonomy" id="83986"/>
    <lineage>
        <taxon>Archaea</taxon>
        <taxon>Methanobacteriati</taxon>
        <taxon>Methanobacteriota</taxon>
        <taxon>Stenosarchaea group</taxon>
        <taxon>Methanomicrobia</taxon>
        <taxon>Methanomicrobiales</taxon>
        <taxon>Methanomicrobiaceae</taxon>
        <taxon>Methanoculleus</taxon>
    </lineage>
</organism>
<proteinExistence type="predicted"/>
<feature type="transmembrane region" description="Helical" evidence="1">
    <location>
        <begin position="216"/>
        <end position="235"/>
    </location>
</feature>
<dbReference type="KEGG" id="mema:MMAB1_3430"/>
<dbReference type="AlphaFoldDB" id="A0A0X8XZ45"/>
<dbReference type="GeneID" id="70638219"/>
<evidence type="ECO:0000313" key="2">
    <source>
        <dbReference type="EMBL" id="CVK34643.1"/>
    </source>
</evidence>
<evidence type="ECO:0000256" key="1">
    <source>
        <dbReference type="SAM" id="Phobius"/>
    </source>
</evidence>
<protein>
    <submittedName>
        <fullName evidence="2">Uncharacterized protein</fullName>
    </submittedName>
</protein>
<sequence>MKIFLTYCSWQKDDSFKKTNEAVTPDRLYTSDRIQNFIRACREAGAFWAIFSDAYGVWFPGERKEWYDKPPDEVTPAEFEQLVSRAEKSLEKYEIFFCGDTGDSKFHPLYRDLIGRLKDTGSRSLSSTILVTSLLWPTKKTMSTILRVRCCSLQSAHSGRQKRDSHTITRAIRSAQGISRITVMKSYPEGGRSLGLCLRGRSFLTRQTRETIPTIGTWYAAGILVVLGRVSIFLHSGGMRGDFTRALRFVAKGRC</sequence>
<evidence type="ECO:0000313" key="3">
    <source>
        <dbReference type="Proteomes" id="UP000069850"/>
    </source>
</evidence>
<keyword evidence="1" id="KW-0812">Transmembrane</keyword>
<name>A0A0X8XZ45_9EURY</name>
<dbReference type="Proteomes" id="UP000069850">
    <property type="component" value="Chromosome 1"/>
</dbReference>
<reference evidence="2 3" key="1">
    <citation type="submission" date="2016-01" db="EMBL/GenBank/DDBJ databases">
        <authorList>
            <person name="Manzoor S."/>
        </authorList>
    </citation>
    <scope>NUCLEOTIDE SEQUENCE [LARGE SCALE GENOMIC DNA]</scope>
    <source>
        <strain evidence="2">Methanoculleus sp MAB1</strain>
    </source>
</reference>
<dbReference type="EMBL" id="LT158599">
    <property type="protein sequence ID" value="CVK34643.1"/>
    <property type="molecule type" value="Genomic_DNA"/>
</dbReference>
<keyword evidence="1" id="KW-0472">Membrane</keyword>
<accession>A0A0X8XZ45</accession>
<keyword evidence="1" id="KW-1133">Transmembrane helix</keyword>
<dbReference type="RefSeq" id="WP_062266168.1">
    <property type="nucleotide sequence ID" value="NZ_LT158599.1"/>
</dbReference>